<feature type="domain" description="SLH" evidence="3">
    <location>
        <begin position="1589"/>
        <end position="1649"/>
    </location>
</feature>
<dbReference type="InterPro" id="IPR010496">
    <property type="entry name" value="AL/BT2_dom"/>
</dbReference>
<organism evidence="4 5">
    <name type="scientific">Paenibacillus selenitireducens</name>
    <dbReference type="NCBI Taxonomy" id="1324314"/>
    <lineage>
        <taxon>Bacteria</taxon>
        <taxon>Bacillati</taxon>
        <taxon>Bacillota</taxon>
        <taxon>Bacilli</taxon>
        <taxon>Bacillales</taxon>
        <taxon>Paenibacillaceae</taxon>
        <taxon>Paenibacillus</taxon>
    </lineage>
</organism>
<dbReference type="InterPro" id="IPR001119">
    <property type="entry name" value="SLH_dom"/>
</dbReference>
<dbReference type="GO" id="GO:0030246">
    <property type="term" value="F:carbohydrate binding"/>
    <property type="evidence" value="ECO:0007669"/>
    <property type="project" value="InterPro"/>
</dbReference>
<evidence type="ECO:0000313" key="5">
    <source>
        <dbReference type="Proteomes" id="UP000190188"/>
    </source>
</evidence>
<feature type="compositionally biased region" description="Low complexity" evidence="1">
    <location>
        <begin position="1377"/>
        <end position="1406"/>
    </location>
</feature>
<evidence type="ECO:0000259" key="2">
    <source>
        <dbReference type="PROSITE" id="PS50853"/>
    </source>
</evidence>
<dbReference type="Gene3D" id="2.60.40.1190">
    <property type="match status" value="1"/>
</dbReference>
<dbReference type="STRING" id="1324314.BVG16_29010"/>
<dbReference type="InterPro" id="IPR010502">
    <property type="entry name" value="Carb-bd_dom_fam9"/>
</dbReference>
<evidence type="ECO:0000256" key="1">
    <source>
        <dbReference type="SAM" id="MobiDB-lite"/>
    </source>
</evidence>
<evidence type="ECO:0008006" key="6">
    <source>
        <dbReference type="Google" id="ProtNLM"/>
    </source>
</evidence>
<dbReference type="CDD" id="cd00063">
    <property type="entry name" value="FN3"/>
    <property type="match status" value="2"/>
</dbReference>
<dbReference type="Pfam" id="PF06452">
    <property type="entry name" value="CBM9_1"/>
    <property type="match status" value="1"/>
</dbReference>
<feature type="region of interest" description="Disordered" evidence="1">
    <location>
        <begin position="1375"/>
        <end position="1406"/>
    </location>
</feature>
<dbReference type="InterPro" id="IPR036116">
    <property type="entry name" value="FN3_sf"/>
</dbReference>
<dbReference type="Gene3D" id="2.160.20.10">
    <property type="entry name" value="Single-stranded right-handed beta-helix, Pectin lyase-like"/>
    <property type="match status" value="1"/>
</dbReference>
<accession>A0A1T2X0Q2</accession>
<dbReference type="SUPFAM" id="SSF49344">
    <property type="entry name" value="CBD9-like"/>
    <property type="match status" value="1"/>
</dbReference>
<dbReference type="Pfam" id="PF00395">
    <property type="entry name" value="SLH"/>
    <property type="match status" value="3"/>
</dbReference>
<feature type="domain" description="SLH" evidence="3">
    <location>
        <begin position="1650"/>
        <end position="1713"/>
    </location>
</feature>
<evidence type="ECO:0000259" key="3">
    <source>
        <dbReference type="PROSITE" id="PS51272"/>
    </source>
</evidence>
<dbReference type="Pfam" id="PF06439">
    <property type="entry name" value="3keto-disac_hyd"/>
    <property type="match status" value="1"/>
</dbReference>
<dbReference type="Gene3D" id="2.60.120.560">
    <property type="entry name" value="Exo-inulinase, domain 1"/>
    <property type="match status" value="2"/>
</dbReference>
<dbReference type="PANTHER" id="PTHR43308">
    <property type="entry name" value="OUTER MEMBRANE PROTEIN ALPHA-RELATED"/>
    <property type="match status" value="1"/>
</dbReference>
<dbReference type="GO" id="GO:0004553">
    <property type="term" value="F:hydrolase activity, hydrolyzing O-glycosyl compounds"/>
    <property type="evidence" value="ECO:0007669"/>
    <property type="project" value="InterPro"/>
</dbReference>
<dbReference type="SMART" id="SM00710">
    <property type="entry name" value="PbH1"/>
    <property type="match status" value="9"/>
</dbReference>
<feature type="domain" description="Fibronectin type-III" evidence="2">
    <location>
        <begin position="1289"/>
        <end position="1377"/>
    </location>
</feature>
<name>A0A1T2X0Q2_9BACL</name>
<dbReference type="Pfam" id="PF13229">
    <property type="entry name" value="Beta_helix"/>
    <property type="match status" value="1"/>
</dbReference>
<gene>
    <name evidence="4" type="ORF">BVG16_29010</name>
</gene>
<sequence>MRRRMRGILYHRIILTTMAILLIVMSCPVAPKVSAASASENDNVMLFQDDFEGNNSTAWTAPNGNWSIESGQSGELFSDDFENGSASEWGRNSGTWSIVTDGNSSAYRQSSGDGASELLAGDNSWGDYSFEADVKLLTGEGAMMDFRYQDNQHFYYLYMSENYIRLMKQNGSQQEWLQAYDGPSLVKDQFVRIKVEASGSTFNIYRNGTLLFNVTDDNNDYTYGKIGLATWASTVEFDNVSVMDTSDNNIYSQNDPNGGEAYAGDSAWTNYALQTQIRLSSIDQTGTVGIALRQQDDGSRYSMQYTANDAHAGNVKIVKIADDMTTTLAEVPYSMTIGKPYTWKGVAAGKFLELYINDVKLLTAEDNSLPTGKIALLTAQATASFDDVIVDSITAPVVSDGNTAYYVSASTGDDTNDGQSEATAWRTLNKVNASTFLPGDSILLKAGDRWNEPLLLKQSGTEDHPIQVASYGTGDKPVIAWNAPNGGGVVTGKNLSNWIIKDLAVEVIPSSTQSWNNITAGILINYDNSRLHRNVRIDGNEVYSSTFNSNTNGIVISSLVPGTDYREVARDIVISNNTVHDIGWYGITTTGWDIVKNEELRSQLLYGNVRVTGNKVYNMASQGIVVQNAHDSSIDRNVVHDGGLGTDTWGPGGLWFIASRDSIIKFNEIYNMSDANSGFDGAGLNIDWYCDNITVQYNYSHDNKGNGITTMSNIGAKIINNKVKGNKAEQSNGSGQIALGNFTGRPDLSTGLHNVEVAHNMIIVDVDNTAAINSAANPYGTWSGNTIHSNHIVLTQGTQEAAAIDVGVDTHIDSINNNLIYSELATFRSTFKGTTYRSLVDWQDGTGYDRSTQVLTLPQNSFLPSQVQNIHAAFDEGIVQLSWAALDEQVTPITAISGKIAHYNIYRSTTATFTPAYANMIGESDTAAFMDHEELQPNTTYYYKVEAEGIDGNNGATSEAVQVTTGSVVSENENPKVVDFFSLRDGYKLNLANLPVTPYISGIPNIAKVLLYVDDQLVQEMTTPPYSYTVTGLSNGEHRLQYRVHDTSGMVTASKEIKIDKQITALRSLFTETKPSINGSLEEWHRPDFILNQLSQVKNILPGFRDSWTKDKLTASGYTQWDNNNLYLAIEVTEDSHHLSITNPADLWKGSSIQIAIDPDRGSVPGKKGYTELAFGLTENGDMLGYRYNAISGRTAGIFTAGEVVITRDEASNRTVYEMAIPWHEILPADVTIKDGSALGISILANYSDGSYSHPDYGDARNGWIEYNSGIGAGKAPEQFGYLILDKQAFATPVISGTADQQKIEVSWPAVTGATGYIIQYGTKSGTYSNVIHVGTATKYTINGPTQGATYYITAIAYDSYGESKPSNEIAIVIPRNSGNTGNENNGQSGSGAASSTNPGASSSSHDVAASSLLKLQDHTVYAEIAANQTTVSLPLADIEAFGNYPLQIKQGSVSLLIKKTVLEALKAQAGNTIGSSVQITLAPVKDTAIHGDVKNNGNAVIKSVGRAYELDITLHTTDKQKFNAGKVNGQVILSLPYDAKEVDPDLLGIYFYNNNSKQWEHAGGIVDQTAGKINLAMEELGMYTVLEYKKTFTDVPSEHWASRTLQILAAKHIIQGTTDVTFQPSNKTTRAEFITMLSKVLKLPTETSAQTTFNDVTSNAWYAEDVAASVKAGIVTGRNDHIFAPEETITRAEMAVLIVRSLGIDVQNYATTSSYADAKNIPIWALPYVTDATDANLIQGRGQEIFAPQQPALRAESAQLIFNLLQQQDIIETKLIRN</sequence>
<dbReference type="RefSeq" id="WP_078502695.1">
    <property type="nucleotide sequence ID" value="NZ_MSZX01000018.1"/>
</dbReference>
<reference evidence="4 5" key="1">
    <citation type="submission" date="2017-01" db="EMBL/GenBank/DDBJ databases">
        <title>Genome analysis of Paenibacillus selenitrireducens ES3-24.</title>
        <authorList>
            <person name="Xu D."/>
            <person name="Yao R."/>
            <person name="Zheng S."/>
        </authorList>
    </citation>
    <scope>NUCLEOTIDE SEQUENCE [LARGE SCALE GENOMIC DNA]</scope>
    <source>
        <strain evidence="4 5">ES3-24</strain>
    </source>
</reference>
<dbReference type="InterPro" id="IPR039448">
    <property type="entry name" value="Beta_helix"/>
</dbReference>
<dbReference type="InterPro" id="IPR051465">
    <property type="entry name" value="Cell_Envelope_Struct_Comp"/>
</dbReference>
<evidence type="ECO:0000313" key="4">
    <source>
        <dbReference type="EMBL" id="OPA73375.1"/>
    </source>
</evidence>
<keyword evidence="5" id="KW-1185">Reference proteome</keyword>
<dbReference type="SMART" id="SM00060">
    <property type="entry name" value="FN3"/>
    <property type="match status" value="2"/>
</dbReference>
<dbReference type="InterPro" id="IPR006626">
    <property type="entry name" value="PbH1"/>
</dbReference>
<dbReference type="Gene3D" id="2.60.40.10">
    <property type="entry name" value="Immunoglobulins"/>
    <property type="match status" value="3"/>
</dbReference>
<feature type="domain" description="Fibronectin type-III" evidence="2">
    <location>
        <begin position="863"/>
        <end position="968"/>
    </location>
</feature>
<dbReference type="PANTHER" id="PTHR43308:SF5">
    <property type="entry name" value="S-LAYER PROTEIN _ PEPTIDOGLYCAN ENDO-BETA-N-ACETYLGLUCOSAMINIDASE"/>
    <property type="match status" value="1"/>
</dbReference>
<dbReference type="InterPro" id="IPR012334">
    <property type="entry name" value="Pectin_lyas_fold"/>
</dbReference>
<dbReference type="InterPro" id="IPR013783">
    <property type="entry name" value="Ig-like_fold"/>
</dbReference>
<dbReference type="PROSITE" id="PS51257">
    <property type="entry name" value="PROKAR_LIPOPROTEIN"/>
    <property type="match status" value="1"/>
</dbReference>
<dbReference type="SUPFAM" id="SSF51126">
    <property type="entry name" value="Pectin lyase-like"/>
    <property type="match status" value="1"/>
</dbReference>
<dbReference type="PROSITE" id="PS51272">
    <property type="entry name" value="SLH"/>
    <property type="match status" value="3"/>
</dbReference>
<protein>
    <recommendedName>
        <fullName evidence="6">S-layer protein</fullName>
    </recommendedName>
</protein>
<dbReference type="InterPro" id="IPR003961">
    <property type="entry name" value="FN3_dom"/>
</dbReference>
<feature type="domain" description="SLH" evidence="3">
    <location>
        <begin position="1714"/>
        <end position="1776"/>
    </location>
</feature>
<proteinExistence type="predicted"/>
<dbReference type="GO" id="GO:0016052">
    <property type="term" value="P:carbohydrate catabolic process"/>
    <property type="evidence" value="ECO:0007669"/>
    <property type="project" value="InterPro"/>
</dbReference>
<dbReference type="CDD" id="cd09621">
    <property type="entry name" value="CBM9_like_5"/>
    <property type="match status" value="1"/>
</dbReference>
<dbReference type="Proteomes" id="UP000190188">
    <property type="component" value="Unassembled WGS sequence"/>
</dbReference>
<comment type="caution">
    <text evidence="4">The sequence shown here is derived from an EMBL/GenBank/DDBJ whole genome shotgun (WGS) entry which is preliminary data.</text>
</comment>
<dbReference type="OrthoDB" id="3333873at2"/>
<dbReference type="SUPFAM" id="SSF49265">
    <property type="entry name" value="Fibronectin type III"/>
    <property type="match status" value="1"/>
</dbReference>
<dbReference type="EMBL" id="MSZX01000018">
    <property type="protein sequence ID" value="OPA73375.1"/>
    <property type="molecule type" value="Genomic_DNA"/>
</dbReference>
<dbReference type="InterPro" id="IPR011050">
    <property type="entry name" value="Pectin_lyase_fold/virulence"/>
</dbReference>
<dbReference type="PROSITE" id="PS50853">
    <property type="entry name" value="FN3"/>
    <property type="match status" value="2"/>
</dbReference>